<name>A0A150RWP1_SORCE</name>
<evidence type="ECO:0000256" key="2">
    <source>
        <dbReference type="SAM" id="Phobius"/>
    </source>
</evidence>
<reference evidence="3 4" key="1">
    <citation type="submission" date="2014-02" db="EMBL/GenBank/DDBJ databases">
        <title>The small core and large imbalanced accessory genome model reveals a collaborative survival strategy of Sorangium cellulosum strains in nature.</title>
        <authorList>
            <person name="Han K."/>
            <person name="Peng R."/>
            <person name="Blom J."/>
            <person name="Li Y.-Z."/>
        </authorList>
    </citation>
    <scope>NUCLEOTIDE SEQUENCE [LARGE SCALE GENOMIC DNA]</scope>
    <source>
        <strain evidence="3 4">So0011-07</strain>
    </source>
</reference>
<dbReference type="EMBL" id="JEMB01001889">
    <property type="protein sequence ID" value="KYF84603.1"/>
    <property type="molecule type" value="Genomic_DNA"/>
</dbReference>
<evidence type="ECO:0000313" key="4">
    <source>
        <dbReference type="Proteomes" id="UP000075635"/>
    </source>
</evidence>
<feature type="transmembrane region" description="Helical" evidence="2">
    <location>
        <begin position="311"/>
        <end position="328"/>
    </location>
</feature>
<keyword evidence="2" id="KW-0472">Membrane</keyword>
<feature type="transmembrane region" description="Helical" evidence="2">
    <location>
        <begin position="249"/>
        <end position="269"/>
    </location>
</feature>
<keyword evidence="2" id="KW-1133">Transmembrane helix</keyword>
<protein>
    <recommendedName>
        <fullName evidence="5">Alanine/arginine/proline-rich membrane protein</fullName>
    </recommendedName>
</protein>
<accession>A0A150RWP1</accession>
<keyword evidence="2" id="KW-0812">Transmembrane</keyword>
<evidence type="ECO:0000313" key="3">
    <source>
        <dbReference type="EMBL" id="KYF84603.1"/>
    </source>
</evidence>
<feature type="compositionally biased region" description="Basic and acidic residues" evidence="1">
    <location>
        <begin position="86"/>
        <end position="107"/>
    </location>
</feature>
<feature type="region of interest" description="Disordered" evidence="1">
    <location>
        <begin position="81"/>
        <end position="134"/>
    </location>
</feature>
<evidence type="ECO:0000256" key="1">
    <source>
        <dbReference type="SAM" id="MobiDB-lite"/>
    </source>
</evidence>
<dbReference type="AlphaFoldDB" id="A0A150RWP1"/>
<feature type="transmembrane region" description="Helical" evidence="2">
    <location>
        <begin position="12"/>
        <end position="32"/>
    </location>
</feature>
<gene>
    <name evidence="3" type="ORF">BE17_35835</name>
</gene>
<comment type="caution">
    <text evidence="3">The sequence shown here is derived from an EMBL/GenBank/DDBJ whole genome shotgun (WGS) entry which is preliminary data.</text>
</comment>
<organism evidence="3 4">
    <name type="scientific">Sorangium cellulosum</name>
    <name type="common">Polyangium cellulosum</name>
    <dbReference type="NCBI Taxonomy" id="56"/>
    <lineage>
        <taxon>Bacteria</taxon>
        <taxon>Pseudomonadati</taxon>
        <taxon>Myxococcota</taxon>
        <taxon>Polyangia</taxon>
        <taxon>Polyangiales</taxon>
        <taxon>Polyangiaceae</taxon>
        <taxon>Sorangium</taxon>
    </lineage>
</organism>
<proteinExistence type="predicted"/>
<feature type="non-terminal residue" evidence="3">
    <location>
        <position position="431"/>
    </location>
</feature>
<sequence>MNEYTRREEVRATFIASAILVLCIAAAVLRLVTVEGRLVPDPGARRQAEDSEARIPPARACALAGEKLISEIEVFKKLAKSARMPDPAEKPEATKQLDTVDTRDTRGPGETPVTRTRTLRNTLPPPKPKEPDKQLAWASAQPLYKQAKILAGCREATDAILGARVSAIPAWDAIAKAAAIAPPGAAEAEQFEAAKQLLSLLAEIPADKVAQATKDAEAAFKATAERDRERANTAMVREPLPQGVFSRRVAVSVGVGLTVCALLISYLGVRAASMRRLATLLPLRDAVRSGRPGMQAAEILKTAAAHNSGEPGIVIGAAIGGLSAALLAPKDADLFVAGVMAGLLIGLGAQWAFRLAIGGSRWRARATELAEVEKPAIPIVLALSGVKPGLEPEFIQFLRSLPPADAAAAVEKLASQAEERILAAADAGTPL</sequence>
<feature type="transmembrane region" description="Helical" evidence="2">
    <location>
        <begin position="334"/>
        <end position="353"/>
    </location>
</feature>
<feature type="compositionally biased region" description="Low complexity" evidence="1">
    <location>
        <begin position="111"/>
        <end position="122"/>
    </location>
</feature>
<dbReference type="Proteomes" id="UP000075635">
    <property type="component" value="Unassembled WGS sequence"/>
</dbReference>
<evidence type="ECO:0008006" key="5">
    <source>
        <dbReference type="Google" id="ProtNLM"/>
    </source>
</evidence>